<evidence type="ECO:0000313" key="1">
    <source>
        <dbReference type="EMBL" id="JAR86507.1"/>
    </source>
</evidence>
<proteinExistence type="predicted"/>
<reference evidence="1" key="1">
    <citation type="submission" date="2016-03" db="EMBL/GenBank/DDBJ databases">
        <title>Gut transcriptome analysis on engorged females of Ornithodoros mimon (Acari: Argasidae) and phylogenetic inferences of soft ticks.</title>
        <authorList>
            <person name="Landulfo G.A."/>
            <person name="Giovanni D."/>
            <person name="Carvalho E."/>
            <person name="Junqueira-de-Azevedo I."/>
            <person name="Patane J."/>
            <person name="Mendoca R."/>
            <person name="Barros-Battesti D."/>
        </authorList>
    </citation>
    <scope>NUCLEOTIDE SEQUENCE</scope>
    <source>
        <strain evidence="1">Females</strain>
        <tissue evidence="1">Gut</tissue>
    </source>
</reference>
<protein>
    <submittedName>
        <fullName evidence="1">Uncharacterized protein</fullName>
    </submittedName>
</protein>
<name>A0A147B6Z6_9ACAR</name>
<dbReference type="AlphaFoldDB" id="A0A147B6Z6"/>
<organism evidence="1">
    <name type="scientific">Alectorobius mimon</name>
    <dbReference type="NCBI Taxonomy" id="360319"/>
    <lineage>
        <taxon>Eukaryota</taxon>
        <taxon>Metazoa</taxon>
        <taxon>Ecdysozoa</taxon>
        <taxon>Arthropoda</taxon>
        <taxon>Chelicerata</taxon>
        <taxon>Arachnida</taxon>
        <taxon>Acari</taxon>
        <taxon>Parasitiformes</taxon>
        <taxon>Ixodida</taxon>
        <taxon>Ixodoidea</taxon>
        <taxon>Argasidae</taxon>
        <taxon>Ornithodorinae</taxon>
        <taxon>Alectorobius</taxon>
    </lineage>
</organism>
<dbReference type="EMBL" id="GEIB01001923">
    <property type="protein sequence ID" value="JAR86507.1"/>
    <property type="molecule type" value="Transcribed_RNA"/>
</dbReference>
<feature type="non-terminal residue" evidence="1">
    <location>
        <position position="1"/>
    </location>
</feature>
<feature type="non-terminal residue" evidence="1">
    <location>
        <position position="160"/>
    </location>
</feature>
<accession>A0A147B6Z6</accession>
<sequence>YPYLMASDIFLKEAERAYGVPLLSRTSECLERIRNLALRGKLSCSSSLADAIVSAKEDEMMHQRRKQHMLAVYALELLCSTLKETKGVTNFMVKMDDTVPATPCIVYTGDDAAHADNLFLYVDRQRVLRIIDAEEGIALVTAAYWLFHIKYSKLLFNTLT</sequence>